<evidence type="ECO:0000313" key="3">
    <source>
        <dbReference type="Proteomes" id="UP000466785"/>
    </source>
</evidence>
<accession>A0A6N4V653</accession>
<feature type="compositionally biased region" description="Basic residues" evidence="1">
    <location>
        <begin position="1"/>
        <end position="12"/>
    </location>
</feature>
<gene>
    <name evidence="2" type="ORF">MPOR_14110</name>
</gene>
<dbReference type="RefSeq" id="WP_179967574.1">
    <property type="nucleotide sequence ID" value="NZ_AP022570.1"/>
</dbReference>
<feature type="region of interest" description="Disordered" evidence="1">
    <location>
        <begin position="1"/>
        <end position="53"/>
    </location>
</feature>
<dbReference type="EMBL" id="AP022570">
    <property type="protein sequence ID" value="BBX50385.1"/>
    <property type="molecule type" value="Genomic_DNA"/>
</dbReference>
<proteinExistence type="predicted"/>
<sequence length="393" mass="43602">MNEARKRRKAKQARRDAQRRTRARQPQDNPQTERPLAGVPMSDETPSDEAPSDEIPLLDEVRRALHSHPLELLGIVSMLIEATKPDPFAYLPGRPQRETVDLARLVDSFVDVHTDETTALLAVLGELLDDPDMQERCRHEVAARPNALPPWIAGLAGVDVSRTVQRAHALGDDDEIILGARLSTGEELTCAAYIDHHTFSVVKDAFLIPDSIDTVVRTAQERNTDPDTSLVDMDPADARAWLEHGLSQHPVFTGQSDTWPACRPLVHWLTHRLPAGGTPYQSPEWDSGDLSELCDEFFASEDGARFTRRRHGVLLEELLSEGDPLRWSVAKIEHLFRHGLRDSAEPLAVVLETPQLLKSFIPFAHARSGIRDELTAEALAAIDARATSGTDSP</sequence>
<keyword evidence="3" id="KW-1185">Reference proteome</keyword>
<reference evidence="2 3" key="1">
    <citation type="journal article" date="2019" name="Emerg. Microbes Infect.">
        <title>Comprehensive subspecies identification of 175 nontuberculous mycobacteria species based on 7547 genomic profiles.</title>
        <authorList>
            <person name="Matsumoto Y."/>
            <person name="Kinjo T."/>
            <person name="Motooka D."/>
            <person name="Nabeya D."/>
            <person name="Jung N."/>
            <person name="Uechi K."/>
            <person name="Horii T."/>
            <person name="Iida T."/>
            <person name="Fujita J."/>
            <person name="Nakamura S."/>
        </authorList>
    </citation>
    <scope>NUCLEOTIDE SEQUENCE [LARGE SCALE GENOMIC DNA]</scope>
    <source>
        <strain evidence="2 3">JCM 12603</strain>
    </source>
</reference>
<dbReference type="AlphaFoldDB" id="A0A6N4V653"/>
<organism evidence="2 3">
    <name type="scientific">Mycolicibacterium poriferae</name>
    <dbReference type="NCBI Taxonomy" id="39694"/>
    <lineage>
        <taxon>Bacteria</taxon>
        <taxon>Bacillati</taxon>
        <taxon>Actinomycetota</taxon>
        <taxon>Actinomycetes</taxon>
        <taxon>Mycobacteriales</taxon>
        <taxon>Mycobacteriaceae</taxon>
        <taxon>Mycolicibacterium</taxon>
    </lineage>
</organism>
<evidence type="ECO:0000256" key="1">
    <source>
        <dbReference type="SAM" id="MobiDB-lite"/>
    </source>
</evidence>
<dbReference type="Proteomes" id="UP000466785">
    <property type="component" value="Chromosome"/>
</dbReference>
<evidence type="ECO:0000313" key="2">
    <source>
        <dbReference type="EMBL" id="BBX50385.1"/>
    </source>
</evidence>
<dbReference type="KEGG" id="mpof:MPOR_14110"/>
<name>A0A6N4V653_9MYCO</name>
<protein>
    <submittedName>
        <fullName evidence="2">Uncharacterized protein</fullName>
    </submittedName>
</protein>